<proteinExistence type="predicted"/>
<dbReference type="EMBL" id="KZ302041">
    <property type="protein sequence ID" value="PFH49051.1"/>
    <property type="molecule type" value="Genomic_DNA"/>
</dbReference>
<keyword evidence="2" id="KW-1133">Transmembrane helix</keyword>
<accession>A0A2A9NL51</accession>
<dbReference type="AlphaFoldDB" id="A0A2A9NL51"/>
<feature type="transmembrane region" description="Helical" evidence="2">
    <location>
        <begin position="318"/>
        <end position="341"/>
    </location>
</feature>
<keyword evidence="2" id="KW-0812">Transmembrane</keyword>
<evidence type="ECO:0000313" key="3">
    <source>
        <dbReference type="EMBL" id="PFH49051.1"/>
    </source>
</evidence>
<keyword evidence="4" id="KW-1185">Reference proteome</keyword>
<gene>
    <name evidence="3" type="ORF">AMATHDRAFT_49025</name>
</gene>
<dbReference type="OrthoDB" id="3265734at2759"/>
<dbReference type="Proteomes" id="UP000242287">
    <property type="component" value="Unassembled WGS sequence"/>
</dbReference>
<evidence type="ECO:0000256" key="1">
    <source>
        <dbReference type="SAM" id="MobiDB-lite"/>
    </source>
</evidence>
<evidence type="ECO:0000313" key="4">
    <source>
        <dbReference type="Proteomes" id="UP000242287"/>
    </source>
</evidence>
<evidence type="ECO:0000256" key="2">
    <source>
        <dbReference type="SAM" id="Phobius"/>
    </source>
</evidence>
<feature type="region of interest" description="Disordered" evidence="1">
    <location>
        <begin position="398"/>
        <end position="430"/>
    </location>
</feature>
<reference evidence="3 4" key="1">
    <citation type="submission" date="2014-02" db="EMBL/GenBank/DDBJ databases">
        <title>Transposable element dynamics among asymbiotic and ectomycorrhizal Amanita fungi.</title>
        <authorList>
            <consortium name="DOE Joint Genome Institute"/>
            <person name="Hess J."/>
            <person name="Skrede I."/>
            <person name="Wolfe B."/>
            <person name="LaButti K."/>
            <person name="Ohm R.A."/>
            <person name="Grigoriev I.V."/>
            <person name="Pringle A."/>
        </authorList>
    </citation>
    <scope>NUCLEOTIDE SEQUENCE [LARGE SCALE GENOMIC DNA]</scope>
    <source>
        <strain evidence="3 4">SKay4041</strain>
    </source>
</reference>
<name>A0A2A9NL51_9AGAR</name>
<dbReference type="Gene3D" id="2.60.120.260">
    <property type="entry name" value="Galactose-binding domain-like"/>
    <property type="match status" value="1"/>
</dbReference>
<keyword evidence="2" id="KW-0472">Membrane</keyword>
<protein>
    <submittedName>
        <fullName evidence="3">Uncharacterized protein</fullName>
    </submittedName>
</protein>
<organism evidence="3 4">
    <name type="scientific">Amanita thiersii Skay4041</name>
    <dbReference type="NCBI Taxonomy" id="703135"/>
    <lineage>
        <taxon>Eukaryota</taxon>
        <taxon>Fungi</taxon>
        <taxon>Dikarya</taxon>
        <taxon>Basidiomycota</taxon>
        <taxon>Agaricomycotina</taxon>
        <taxon>Agaricomycetes</taxon>
        <taxon>Agaricomycetidae</taxon>
        <taxon>Agaricales</taxon>
        <taxon>Pluteineae</taxon>
        <taxon>Amanitaceae</taxon>
        <taxon>Amanita</taxon>
    </lineage>
</organism>
<sequence length="430" mass="46995">MVKVIYDHSDPDIQYDNNWSLINAVNGQQTLYGRSYHTPIAPNARCRFTFEGTRVSVVGYISAPPEPQWQLNYTLDDLSPDARIYQHLNSTGEGFQLFYQSASLEPGKHTLELQLVSGPTNVTGQISIGSFVVVPINARHRNEGTSSSSTAYKDLEYVDDDDPRITYSAGWQDGRHNLSVPAGLSSNSLHLPPDRGEVSIVFNGTSIAVFASYFINHTFGLTFHINAISMPMGLWGGEIRTFPDLADIVNEWPIYSSNDLSNGLYNLTIGFDGLDPAAKFGLDTFIIQSPIPASTGIGSTSPVSSKPPGGHQSFSSGVIAGVIVACLAFTFAVAWLCLLLWRRRFSAALNRSATHINPLITRPNEAYYHQPERSRIETDTAFSLVTARTAGVSMNSMAMAGQRAKASNRVTTGTNDNEEESQPPSYDSIQ</sequence>